<sequence>MIHLQTTFGANRMNFHVCSSLETFKPNDTYEANLKELLSYLSNETTSKDFSLGSNGFGQNQTHGLALCRGNILATDCATCVDDASEQILKQCPYNEGAVIWYDNCLLRYLNEECFGQLDLLINFYHMCNKDNYPSQPMMFNPKTSNFMSQLAKEAVVNQKMYANRKAKLDGLNIFYGLAQCTRDLSSLFCETCLNNTIKALSYNCYGRQGGRVHTGNCNVRYEMYDFISAWILQYHGV</sequence>
<evidence type="ECO:0000256" key="4">
    <source>
        <dbReference type="ARBA" id="ARBA00022737"/>
    </source>
</evidence>
<evidence type="ECO:0000256" key="2">
    <source>
        <dbReference type="ARBA" id="ARBA00022525"/>
    </source>
</evidence>
<dbReference type="Pfam" id="PF01657">
    <property type="entry name" value="Stress-antifung"/>
    <property type="match status" value="2"/>
</dbReference>
<dbReference type="AlphaFoldDB" id="A0A2N9J0H3"/>
<proteinExistence type="inferred from homology"/>
<dbReference type="InterPro" id="IPR002902">
    <property type="entry name" value="GNK2"/>
</dbReference>
<evidence type="ECO:0000256" key="1">
    <source>
        <dbReference type="ARBA" id="ARBA00004613"/>
    </source>
</evidence>
<keyword evidence="3" id="KW-0732">Signal</keyword>
<comment type="similarity">
    <text evidence="5">Belongs to the cysteine-rich repeat secretory protein family.</text>
</comment>
<evidence type="ECO:0000259" key="6">
    <source>
        <dbReference type="PROSITE" id="PS51473"/>
    </source>
</evidence>
<feature type="domain" description="Gnk2-homologous" evidence="6">
    <location>
        <begin position="121"/>
        <end position="227"/>
    </location>
</feature>
<dbReference type="Gene3D" id="3.30.430.20">
    <property type="entry name" value="Gnk2 domain, C-X8-C-X2-C motif"/>
    <property type="match status" value="2"/>
</dbReference>
<comment type="subcellular location">
    <subcellularLocation>
        <location evidence="1">Secreted</location>
    </subcellularLocation>
</comment>
<evidence type="ECO:0000256" key="5">
    <source>
        <dbReference type="ARBA" id="ARBA00038515"/>
    </source>
</evidence>
<evidence type="ECO:0000256" key="3">
    <source>
        <dbReference type="ARBA" id="ARBA00022729"/>
    </source>
</evidence>
<dbReference type="InterPro" id="IPR038408">
    <property type="entry name" value="GNK2_sf"/>
</dbReference>
<dbReference type="PROSITE" id="PS51473">
    <property type="entry name" value="GNK2"/>
    <property type="match status" value="2"/>
</dbReference>
<organism evidence="7">
    <name type="scientific">Fagus sylvatica</name>
    <name type="common">Beechnut</name>
    <dbReference type="NCBI Taxonomy" id="28930"/>
    <lineage>
        <taxon>Eukaryota</taxon>
        <taxon>Viridiplantae</taxon>
        <taxon>Streptophyta</taxon>
        <taxon>Embryophyta</taxon>
        <taxon>Tracheophyta</taxon>
        <taxon>Spermatophyta</taxon>
        <taxon>Magnoliopsida</taxon>
        <taxon>eudicotyledons</taxon>
        <taxon>Gunneridae</taxon>
        <taxon>Pentapetalae</taxon>
        <taxon>rosids</taxon>
        <taxon>fabids</taxon>
        <taxon>Fagales</taxon>
        <taxon>Fagaceae</taxon>
        <taxon>Fagus</taxon>
    </lineage>
</organism>
<accession>A0A2N9J0H3</accession>
<dbReference type="PANTHER" id="PTHR32411:SF43">
    <property type="entry name" value="CYSTEINE-RICH REPEAT SECRETORY PROTEIN 38"/>
    <property type="match status" value="1"/>
</dbReference>
<gene>
    <name evidence="7" type="ORF">FSB_LOCUS57811</name>
</gene>
<protein>
    <recommendedName>
        <fullName evidence="6">Gnk2-homologous domain-containing protein</fullName>
    </recommendedName>
</protein>
<dbReference type="PANTHER" id="PTHR32411">
    <property type="entry name" value="CYSTEINE-RICH REPEAT SECRETORY PROTEIN 38-RELATED"/>
    <property type="match status" value="1"/>
</dbReference>
<dbReference type="EMBL" id="OIVN01006293">
    <property type="protein sequence ID" value="SPD29929.1"/>
    <property type="molecule type" value="Genomic_DNA"/>
</dbReference>
<dbReference type="InterPro" id="IPR050581">
    <property type="entry name" value="CRR_secretory_protein"/>
</dbReference>
<dbReference type="GO" id="GO:0005576">
    <property type="term" value="C:extracellular region"/>
    <property type="evidence" value="ECO:0007669"/>
    <property type="project" value="UniProtKB-SubCell"/>
</dbReference>
<name>A0A2N9J0H3_FAGSY</name>
<keyword evidence="4" id="KW-0677">Repeat</keyword>
<evidence type="ECO:0000313" key="7">
    <source>
        <dbReference type="EMBL" id="SPD29929.1"/>
    </source>
</evidence>
<dbReference type="CDD" id="cd23509">
    <property type="entry name" value="Gnk2-like"/>
    <property type="match status" value="2"/>
</dbReference>
<keyword evidence="2" id="KW-0964">Secreted</keyword>
<reference evidence="7" key="1">
    <citation type="submission" date="2018-02" db="EMBL/GenBank/DDBJ databases">
        <authorList>
            <person name="Cohen D.B."/>
            <person name="Kent A.D."/>
        </authorList>
    </citation>
    <scope>NUCLEOTIDE SEQUENCE</scope>
</reference>
<feature type="domain" description="Gnk2-homologous" evidence="6">
    <location>
        <begin position="12"/>
        <end position="114"/>
    </location>
</feature>